<dbReference type="PANTHER" id="PTHR27003">
    <property type="entry name" value="OS07G0166700 PROTEIN"/>
    <property type="match status" value="1"/>
</dbReference>
<dbReference type="InterPro" id="IPR001245">
    <property type="entry name" value="Ser-Thr/Tyr_kinase_cat_dom"/>
</dbReference>
<accession>A0A2K3NG54</accession>
<keyword evidence="2" id="KW-0675">Receptor</keyword>
<sequence>MRNISDEWKFKKEIELHCQLHHPNLTSLIGFCDQKDEKILVYDMFNGTLYDHLRSTDMESLSWKKRLEICIGAARDNNMVPKLSHLGFSLQGKLSKSNPKSIKVDTLIGTLFYMAPEYVQTSTFTDKCDVYSFGMVLLEVACTNYNLTIFDKMRMFENPNLFIEQSIEAANFLEKFSANEIIDPILMRLIAPKCLVVFMDIMKRCLNIEPNERPIIGEVEVELEHALALQKEADDGKSNGDDYNFSLTTIPT</sequence>
<dbReference type="GO" id="GO:0005886">
    <property type="term" value="C:plasma membrane"/>
    <property type="evidence" value="ECO:0007669"/>
    <property type="project" value="TreeGrafter"/>
</dbReference>
<protein>
    <submittedName>
        <fullName evidence="2">Receptor-like protein kinase ANXUR2-like protein</fullName>
    </submittedName>
</protein>
<dbReference type="Gene3D" id="1.10.510.10">
    <property type="entry name" value="Transferase(Phosphotransferase) domain 1"/>
    <property type="match status" value="1"/>
</dbReference>
<dbReference type="InterPro" id="IPR000719">
    <property type="entry name" value="Prot_kinase_dom"/>
</dbReference>
<evidence type="ECO:0000259" key="1">
    <source>
        <dbReference type="PROSITE" id="PS50011"/>
    </source>
</evidence>
<keyword evidence="2" id="KW-0418">Kinase</keyword>
<dbReference type="SUPFAM" id="SSF56112">
    <property type="entry name" value="Protein kinase-like (PK-like)"/>
    <property type="match status" value="1"/>
</dbReference>
<dbReference type="Gene3D" id="3.30.200.20">
    <property type="entry name" value="Phosphorylase Kinase, domain 1"/>
    <property type="match status" value="1"/>
</dbReference>
<dbReference type="STRING" id="57577.A0A2K3NG54"/>
<dbReference type="PANTHER" id="PTHR27003:SF303">
    <property type="entry name" value="TYROSINE KINASE FAMILY PROTEIN"/>
    <property type="match status" value="1"/>
</dbReference>
<keyword evidence="2" id="KW-0808">Transferase</keyword>
<organism evidence="2 3">
    <name type="scientific">Trifolium pratense</name>
    <name type="common">Red clover</name>
    <dbReference type="NCBI Taxonomy" id="57577"/>
    <lineage>
        <taxon>Eukaryota</taxon>
        <taxon>Viridiplantae</taxon>
        <taxon>Streptophyta</taxon>
        <taxon>Embryophyta</taxon>
        <taxon>Tracheophyta</taxon>
        <taxon>Spermatophyta</taxon>
        <taxon>Magnoliopsida</taxon>
        <taxon>eudicotyledons</taxon>
        <taxon>Gunneridae</taxon>
        <taxon>Pentapetalae</taxon>
        <taxon>rosids</taxon>
        <taxon>fabids</taxon>
        <taxon>Fabales</taxon>
        <taxon>Fabaceae</taxon>
        <taxon>Papilionoideae</taxon>
        <taxon>50 kb inversion clade</taxon>
        <taxon>NPAAA clade</taxon>
        <taxon>Hologalegina</taxon>
        <taxon>IRL clade</taxon>
        <taxon>Trifolieae</taxon>
        <taxon>Trifolium</taxon>
    </lineage>
</organism>
<reference evidence="2 3" key="1">
    <citation type="journal article" date="2014" name="Am. J. Bot.">
        <title>Genome assembly and annotation for red clover (Trifolium pratense; Fabaceae).</title>
        <authorList>
            <person name="Istvanek J."/>
            <person name="Jaros M."/>
            <person name="Krenek A."/>
            <person name="Repkova J."/>
        </authorList>
    </citation>
    <scope>NUCLEOTIDE SEQUENCE [LARGE SCALE GENOMIC DNA]</scope>
    <source>
        <strain evidence="3">cv. Tatra</strain>
        <tissue evidence="2">Young leaves</tissue>
    </source>
</reference>
<dbReference type="Proteomes" id="UP000236291">
    <property type="component" value="Unassembled WGS sequence"/>
</dbReference>
<dbReference type="InterPro" id="IPR011009">
    <property type="entry name" value="Kinase-like_dom_sf"/>
</dbReference>
<dbReference type="PROSITE" id="PS50011">
    <property type="entry name" value="PROTEIN_KINASE_DOM"/>
    <property type="match status" value="1"/>
</dbReference>
<dbReference type="InterPro" id="IPR045272">
    <property type="entry name" value="ANXUR1/2-like"/>
</dbReference>
<proteinExistence type="predicted"/>
<dbReference type="Pfam" id="PF07714">
    <property type="entry name" value="PK_Tyr_Ser-Thr"/>
    <property type="match status" value="1"/>
</dbReference>
<dbReference type="EMBL" id="ASHM01020817">
    <property type="protein sequence ID" value="PNY02016.1"/>
    <property type="molecule type" value="Genomic_DNA"/>
</dbReference>
<evidence type="ECO:0000313" key="2">
    <source>
        <dbReference type="EMBL" id="PNY02016.1"/>
    </source>
</evidence>
<dbReference type="GO" id="GO:0009506">
    <property type="term" value="C:plasmodesma"/>
    <property type="evidence" value="ECO:0007669"/>
    <property type="project" value="TreeGrafter"/>
</dbReference>
<dbReference type="Pfam" id="PF00069">
    <property type="entry name" value="Pkinase"/>
    <property type="match status" value="1"/>
</dbReference>
<gene>
    <name evidence="2" type="ORF">L195_g025320</name>
</gene>
<dbReference type="AlphaFoldDB" id="A0A2K3NG54"/>
<dbReference type="GO" id="GO:0005524">
    <property type="term" value="F:ATP binding"/>
    <property type="evidence" value="ECO:0007669"/>
    <property type="project" value="InterPro"/>
</dbReference>
<evidence type="ECO:0000313" key="3">
    <source>
        <dbReference type="Proteomes" id="UP000236291"/>
    </source>
</evidence>
<name>A0A2K3NG54_TRIPR</name>
<reference evidence="2 3" key="2">
    <citation type="journal article" date="2017" name="Front. Plant Sci.">
        <title>Gene Classification and Mining of Molecular Markers Useful in Red Clover (Trifolium pratense) Breeding.</title>
        <authorList>
            <person name="Istvanek J."/>
            <person name="Dluhosova J."/>
            <person name="Dluhos P."/>
            <person name="Patkova L."/>
            <person name="Nedelnik J."/>
            <person name="Repkova J."/>
        </authorList>
    </citation>
    <scope>NUCLEOTIDE SEQUENCE [LARGE SCALE GENOMIC DNA]</scope>
    <source>
        <strain evidence="3">cv. Tatra</strain>
        <tissue evidence="2">Young leaves</tissue>
    </source>
</reference>
<feature type="domain" description="Protein kinase" evidence="1">
    <location>
        <begin position="1"/>
        <end position="228"/>
    </location>
</feature>
<comment type="caution">
    <text evidence="2">The sequence shown here is derived from an EMBL/GenBank/DDBJ whole genome shotgun (WGS) entry which is preliminary data.</text>
</comment>
<dbReference type="GO" id="GO:0004714">
    <property type="term" value="F:transmembrane receptor protein tyrosine kinase activity"/>
    <property type="evidence" value="ECO:0007669"/>
    <property type="project" value="InterPro"/>
</dbReference>